<dbReference type="PANTHER" id="PTHR38790:SF9">
    <property type="entry name" value="F-BOX DOMAIN-CONTAINING PROTEIN"/>
    <property type="match status" value="1"/>
</dbReference>
<dbReference type="Proteomes" id="UP000799770">
    <property type="component" value="Unassembled WGS sequence"/>
</dbReference>
<keyword evidence="3" id="KW-1185">Reference proteome</keyword>
<feature type="region of interest" description="Disordered" evidence="1">
    <location>
        <begin position="140"/>
        <end position="163"/>
    </location>
</feature>
<organism evidence="2 3">
    <name type="scientific">Lophiotrema nucula</name>
    <dbReference type="NCBI Taxonomy" id="690887"/>
    <lineage>
        <taxon>Eukaryota</taxon>
        <taxon>Fungi</taxon>
        <taxon>Dikarya</taxon>
        <taxon>Ascomycota</taxon>
        <taxon>Pezizomycotina</taxon>
        <taxon>Dothideomycetes</taxon>
        <taxon>Pleosporomycetidae</taxon>
        <taxon>Pleosporales</taxon>
        <taxon>Lophiotremataceae</taxon>
        <taxon>Lophiotrema</taxon>
    </lineage>
</organism>
<evidence type="ECO:0000313" key="3">
    <source>
        <dbReference type="Proteomes" id="UP000799770"/>
    </source>
</evidence>
<proteinExistence type="predicted"/>
<dbReference type="OrthoDB" id="62952at2759"/>
<evidence type="ECO:0000256" key="1">
    <source>
        <dbReference type="SAM" id="MobiDB-lite"/>
    </source>
</evidence>
<accession>A0A6A5ZA23</accession>
<evidence type="ECO:0000313" key="2">
    <source>
        <dbReference type="EMBL" id="KAF2115924.1"/>
    </source>
</evidence>
<dbReference type="AlphaFoldDB" id="A0A6A5ZA23"/>
<reference evidence="2" key="1">
    <citation type="journal article" date="2020" name="Stud. Mycol.">
        <title>101 Dothideomycetes genomes: a test case for predicting lifestyles and emergence of pathogens.</title>
        <authorList>
            <person name="Haridas S."/>
            <person name="Albert R."/>
            <person name="Binder M."/>
            <person name="Bloem J."/>
            <person name="Labutti K."/>
            <person name="Salamov A."/>
            <person name="Andreopoulos B."/>
            <person name="Baker S."/>
            <person name="Barry K."/>
            <person name="Bills G."/>
            <person name="Bluhm B."/>
            <person name="Cannon C."/>
            <person name="Castanera R."/>
            <person name="Culley D."/>
            <person name="Daum C."/>
            <person name="Ezra D."/>
            <person name="Gonzalez J."/>
            <person name="Henrissat B."/>
            <person name="Kuo A."/>
            <person name="Liang C."/>
            <person name="Lipzen A."/>
            <person name="Lutzoni F."/>
            <person name="Magnuson J."/>
            <person name="Mondo S."/>
            <person name="Nolan M."/>
            <person name="Ohm R."/>
            <person name="Pangilinan J."/>
            <person name="Park H.-J."/>
            <person name="Ramirez L."/>
            <person name="Alfaro M."/>
            <person name="Sun H."/>
            <person name="Tritt A."/>
            <person name="Yoshinaga Y."/>
            <person name="Zwiers L.-H."/>
            <person name="Turgeon B."/>
            <person name="Goodwin S."/>
            <person name="Spatafora J."/>
            <person name="Crous P."/>
            <person name="Grigoriev I."/>
        </authorList>
    </citation>
    <scope>NUCLEOTIDE SEQUENCE</scope>
    <source>
        <strain evidence="2">CBS 627.86</strain>
    </source>
</reference>
<protein>
    <submittedName>
        <fullName evidence="2">Uncharacterized protein</fullName>
    </submittedName>
</protein>
<feature type="region of interest" description="Disordered" evidence="1">
    <location>
        <begin position="48"/>
        <end position="71"/>
    </location>
</feature>
<dbReference type="EMBL" id="ML977322">
    <property type="protein sequence ID" value="KAF2115924.1"/>
    <property type="molecule type" value="Genomic_DNA"/>
</dbReference>
<gene>
    <name evidence="2" type="ORF">BDV96DRAFT_492431</name>
</gene>
<sequence length="343" mass="39801">MVRFPRRTHSVSGPPSVHYTMKDVACCCNIAKIQQFYMSLMALRRNPQRKCRKEEIPATPTTTSEGGEEEIRDEVPAVLPSRNTRRKYSIRQEVQGSTAPFRFGDLPREIRDHVYSFLVVKRGRKVPVIEAKSIMKVQKKRATAQRTRERLNQKRAQTGRGPIVPKEGPAEPIIYMNILQASQQLHHEAVDCLYQTNWFAISLETFCFPHLDVPPGWDMGRITKMQLEIQLKDSQRMNTFVDWGAFFSLFPTLRTLRIIPSFHSRYYDWARTELESWAKAHFVFRGFFRELVVAIPDRIHLTLGPSIDAEDDMHLEGKAPVSTRLLQQMFDEFGFTRGIDSRD</sequence>
<name>A0A6A5ZA23_9PLEO</name>
<dbReference type="PANTHER" id="PTHR38790">
    <property type="entry name" value="2EXR DOMAIN-CONTAINING PROTEIN-RELATED"/>
    <property type="match status" value="1"/>
</dbReference>